<reference evidence="3 4" key="1">
    <citation type="submission" date="2020-05" db="EMBL/GenBank/DDBJ databases">
        <authorList>
            <person name="Whitworth D."/>
        </authorList>
    </citation>
    <scope>NUCLEOTIDE SEQUENCE [LARGE SCALE GENOMIC DNA]</scope>
    <source>
        <strain evidence="3 4">AB043B</strain>
    </source>
</reference>
<dbReference type="Proteomes" id="UP000563426">
    <property type="component" value="Unassembled WGS sequence"/>
</dbReference>
<evidence type="ECO:0000256" key="2">
    <source>
        <dbReference type="SAM" id="Phobius"/>
    </source>
</evidence>
<protein>
    <submittedName>
        <fullName evidence="3">Uncharacterized protein</fullName>
    </submittedName>
</protein>
<keyword evidence="2" id="KW-0472">Membrane</keyword>
<proteinExistence type="predicted"/>
<feature type="compositionally biased region" description="Gly residues" evidence="1">
    <location>
        <begin position="405"/>
        <end position="422"/>
    </location>
</feature>
<feature type="region of interest" description="Disordered" evidence="1">
    <location>
        <begin position="500"/>
        <end position="533"/>
    </location>
</feature>
<keyword evidence="2" id="KW-1133">Transmembrane helix</keyword>
<evidence type="ECO:0000256" key="1">
    <source>
        <dbReference type="SAM" id="MobiDB-lite"/>
    </source>
</evidence>
<feature type="compositionally biased region" description="Basic and acidic residues" evidence="1">
    <location>
        <begin position="362"/>
        <end position="372"/>
    </location>
</feature>
<dbReference type="AlphaFoldDB" id="A0A7Y4KT68"/>
<sequence>MAASDERRFQSLVLAPIRRVQRRLNAVAWTGAGIAPVWAIATACVLCRLLLRDLAVWAVPPLGVAGLVWWFVRARSRGVSLEYAAVLADRSANAGGLLLTRLERPVGEWELSLNQFAQQVKPPEVPWRRPVGALLGALVFLAVGFLVPLPALRASNINAAAATQVAAVQAQAEALAREEPLGPDVEEELRRLSEEVAQGRFDSADWEAADALEQRLAERASEAAAELNRASEAAAELEDALAAAGGAEAATRERESLEQALMALDARASGSEEDSAAGEQEGPASERNSQGQGAGEQDGDKQGSQGQGAGEQNGDKQGSQGQGAGEQGGEKGSRQASGDPSREAQARASARAQASGSPDQIADLRRTLERRQQSLAQRFGEENASRGNRGAQARRPTRRQQSSGQGQGQKGKKGQGQGQEGQGEGEGEEGDGEGQQGSQHASRGMRQGDGAGVSRGGDSQPLVFGGEAEMDPERLAFQPLPEGHGGEAEELWGLRAADPQARTGQAGPVGAKGTGAKGDATAGPTSGPLLPRNRDLVKRYFGGS</sequence>
<feature type="region of interest" description="Disordered" evidence="1">
    <location>
        <begin position="266"/>
        <end position="486"/>
    </location>
</feature>
<comment type="caution">
    <text evidence="3">The sequence shown here is derived from an EMBL/GenBank/DDBJ whole genome shotgun (WGS) entry which is preliminary data.</text>
</comment>
<name>A0A7Y4KT68_9BACT</name>
<feature type="transmembrane region" description="Helical" evidence="2">
    <location>
        <begin position="131"/>
        <end position="152"/>
    </location>
</feature>
<feature type="transmembrane region" description="Helical" evidence="2">
    <location>
        <begin position="26"/>
        <end position="48"/>
    </location>
</feature>
<keyword evidence="4" id="KW-1185">Reference proteome</keyword>
<evidence type="ECO:0000313" key="4">
    <source>
        <dbReference type="Proteomes" id="UP000563426"/>
    </source>
</evidence>
<feature type="compositionally biased region" description="Acidic residues" evidence="1">
    <location>
        <begin position="423"/>
        <end position="432"/>
    </location>
</feature>
<evidence type="ECO:0000313" key="3">
    <source>
        <dbReference type="EMBL" id="NOK38654.1"/>
    </source>
</evidence>
<feature type="compositionally biased region" description="Low complexity" evidence="1">
    <location>
        <begin position="346"/>
        <end position="355"/>
    </location>
</feature>
<gene>
    <name evidence="3" type="ORF">HMI49_36220</name>
</gene>
<feature type="transmembrane region" description="Helical" evidence="2">
    <location>
        <begin position="54"/>
        <end position="72"/>
    </location>
</feature>
<keyword evidence="2" id="KW-0812">Transmembrane</keyword>
<dbReference type="RefSeq" id="WP_171438200.1">
    <property type="nucleotide sequence ID" value="NZ_JABFJV010000345.1"/>
</dbReference>
<accession>A0A7Y4KT68</accession>
<dbReference type="EMBL" id="JABFJV010000345">
    <property type="protein sequence ID" value="NOK38654.1"/>
    <property type="molecule type" value="Genomic_DNA"/>
</dbReference>
<organism evidence="3 4">
    <name type="scientific">Corallococcus exercitus</name>
    <dbReference type="NCBI Taxonomy" id="2316736"/>
    <lineage>
        <taxon>Bacteria</taxon>
        <taxon>Pseudomonadati</taxon>
        <taxon>Myxococcota</taxon>
        <taxon>Myxococcia</taxon>
        <taxon>Myxococcales</taxon>
        <taxon>Cystobacterineae</taxon>
        <taxon>Myxococcaceae</taxon>
        <taxon>Corallococcus</taxon>
    </lineage>
</organism>